<reference evidence="3 4" key="1">
    <citation type="submission" date="2018-04" db="EMBL/GenBank/DDBJ databases">
        <authorList>
            <person name="Vogel A."/>
        </authorList>
    </citation>
    <scope>NUCLEOTIDE SEQUENCE [LARGE SCALE GENOMIC DNA]</scope>
</reference>
<dbReference type="Proteomes" id="UP000595140">
    <property type="component" value="Unassembled WGS sequence"/>
</dbReference>
<keyword evidence="4" id="KW-1185">Reference proteome</keyword>
<keyword evidence="2" id="KW-0812">Transmembrane</keyword>
<dbReference type="InterPro" id="IPR008480">
    <property type="entry name" value="DUF761_pln"/>
</dbReference>
<sequence>MLLAMMMRALFQCQGQKTLQTAILAVEILLLPPGLISTFLMLRRAAAHLHLLLPGGEHWARRVRLSPSPPPLFMCVFVNSIVILILLTSSKLHRRRRKNDSLFDLFSYDAGDPSGTLSSPPAAALTVTLDHNDNNGRSLRDDEDHTTKENLHERRPDSIEATWAAIHCGCSGDDKLKKSGTWPKLPPQPQTAEHDTVSALPLSAAAAEAKSPPSVVAETKSLSPMAVAKKSPPSVAATAVKSPPSVATATAKSLPSVAATGVKSPPSVATATAKSLPSVATATAKSLPSVAAEARKEKELRKSTTFTDAVPRRGGVRGPEELDKRFEEFIRNFNHELRLERQDSEERFWERMKRGLN</sequence>
<dbReference type="OrthoDB" id="1933168at2759"/>
<name>A0A484KDS2_9ASTE</name>
<feature type="region of interest" description="Disordered" evidence="1">
    <location>
        <begin position="130"/>
        <end position="154"/>
    </location>
</feature>
<organism evidence="3 4">
    <name type="scientific">Cuscuta campestris</name>
    <dbReference type="NCBI Taxonomy" id="132261"/>
    <lineage>
        <taxon>Eukaryota</taxon>
        <taxon>Viridiplantae</taxon>
        <taxon>Streptophyta</taxon>
        <taxon>Embryophyta</taxon>
        <taxon>Tracheophyta</taxon>
        <taxon>Spermatophyta</taxon>
        <taxon>Magnoliopsida</taxon>
        <taxon>eudicotyledons</taxon>
        <taxon>Gunneridae</taxon>
        <taxon>Pentapetalae</taxon>
        <taxon>asterids</taxon>
        <taxon>lamiids</taxon>
        <taxon>Solanales</taxon>
        <taxon>Convolvulaceae</taxon>
        <taxon>Cuscuteae</taxon>
        <taxon>Cuscuta</taxon>
        <taxon>Cuscuta subgen. Grammica</taxon>
        <taxon>Cuscuta sect. Cleistogrammica</taxon>
    </lineage>
</organism>
<feature type="transmembrane region" description="Helical" evidence="2">
    <location>
        <begin position="71"/>
        <end position="88"/>
    </location>
</feature>
<dbReference type="EMBL" id="OOIL02000215">
    <property type="protein sequence ID" value="VFQ62044.1"/>
    <property type="molecule type" value="Genomic_DNA"/>
</dbReference>
<feature type="transmembrane region" description="Helical" evidence="2">
    <location>
        <begin position="21"/>
        <end position="42"/>
    </location>
</feature>
<protein>
    <recommendedName>
        <fullName evidence="5">DUF4408 domain-containing protein</fullName>
    </recommendedName>
</protein>
<proteinExistence type="predicted"/>
<feature type="region of interest" description="Disordered" evidence="1">
    <location>
        <begin position="294"/>
        <end position="318"/>
    </location>
</feature>
<evidence type="ECO:0008006" key="5">
    <source>
        <dbReference type="Google" id="ProtNLM"/>
    </source>
</evidence>
<keyword evidence="2" id="KW-1133">Transmembrane helix</keyword>
<dbReference type="PANTHER" id="PTHR33098">
    <property type="entry name" value="COTTON FIBER (DUF761)"/>
    <property type="match status" value="1"/>
</dbReference>
<dbReference type="PANTHER" id="PTHR33098:SF53">
    <property type="entry name" value="OS05G0540900 PROTEIN"/>
    <property type="match status" value="1"/>
</dbReference>
<accession>A0A484KDS2</accession>
<evidence type="ECO:0000313" key="4">
    <source>
        <dbReference type="Proteomes" id="UP000595140"/>
    </source>
</evidence>
<gene>
    <name evidence="3" type="ORF">CCAM_LOCUS3820</name>
</gene>
<dbReference type="AlphaFoldDB" id="A0A484KDS2"/>
<evidence type="ECO:0000256" key="1">
    <source>
        <dbReference type="SAM" id="MobiDB-lite"/>
    </source>
</evidence>
<dbReference type="Pfam" id="PF05553">
    <property type="entry name" value="DUF761"/>
    <property type="match status" value="1"/>
</dbReference>
<keyword evidence="2" id="KW-0472">Membrane</keyword>
<evidence type="ECO:0000256" key="2">
    <source>
        <dbReference type="SAM" id="Phobius"/>
    </source>
</evidence>
<evidence type="ECO:0000313" key="3">
    <source>
        <dbReference type="EMBL" id="VFQ62044.1"/>
    </source>
</evidence>